<keyword evidence="1" id="KW-0479">Metal-binding</keyword>
<sequence>MENEDKKELHSSDWIGRTVKDGFVYRAWMKNQGILQYEFNNKPVIGIFNTWSKLMSCNGQFRELAASVKKRILERIWIFYGENRGARLLGIPINRTPIYYGF</sequence>
<keyword evidence="2" id="KW-0408">Iron</keyword>
<name>A0A221UVL8_9FLAO</name>
<dbReference type="Proteomes" id="UP000204551">
    <property type="component" value="Chromosome"/>
</dbReference>
<dbReference type="KEGG" id="aalg:AREALGSMS7_01839"/>
<gene>
    <name evidence="4" type="ORF">AREALGSMS7_01839</name>
</gene>
<keyword evidence="4" id="KW-0456">Lyase</keyword>
<evidence type="ECO:0000256" key="1">
    <source>
        <dbReference type="ARBA" id="ARBA00022723"/>
    </source>
</evidence>
<dbReference type="GO" id="GO:0046872">
    <property type="term" value="F:metal ion binding"/>
    <property type="evidence" value="ECO:0007669"/>
    <property type="project" value="UniProtKB-KW"/>
</dbReference>
<evidence type="ECO:0000313" key="5">
    <source>
        <dbReference type="Proteomes" id="UP000204551"/>
    </source>
</evidence>
<dbReference type="EMBL" id="CP022515">
    <property type="protein sequence ID" value="ASO05303.1"/>
    <property type="molecule type" value="Genomic_DNA"/>
</dbReference>
<dbReference type="InterPro" id="IPR037237">
    <property type="entry name" value="IlvD/EDD_N"/>
</dbReference>
<evidence type="ECO:0000256" key="2">
    <source>
        <dbReference type="ARBA" id="ARBA00023004"/>
    </source>
</evidence>
<reference evidence="4 5" key="1">
    <citation type="submission" date="2017-07" db="EMBL/GenBank/DDBJ databases">
        <title>Genome Sequence of Arenibacter algicola Strain SMS7 Isolated from a culture of the Diatom Skeletonema marinoi.</title>
        <authorList>
            <person name="Topel M."/>
            <person name="Pinder M.I.M."/>
            <person name="Johansson O.N."/>
            <person name="Kourtchenko O."/>
            <person name="Godhe A."/>
            <person name="Clarke A.K."/>
        </authorList>
    </citation>
    <scope>NUCLEOTIDE SEQUENCE [LARGE SCALE GENOMIC DNA]</scope>
    <source>
        <strain evidence="4 5">SMS7</strain>
    </source>
</reference>
<dbReference type="PANTHER" id="PTHR43183">
    <property type="entry name" value="HYPOTHETICAL DIHYDROXYACID DEHYDRATASE (EUROFUNG)-RELATED"/>
    <property type="match status" value="1"/>
</dbReference>
<proteinExistence type="predicted"/>
<keyword evidence="3" id="KW-0411">Iron-sulfur</keyword>
<dbReference type="eggNOG" id="COG0129">
    <property type="taxonomic scope" value="Bacteria"/>
</dbReference>
<dbReference type="GO" id="GO:0050020">
    <property type="term" value="F:L-arabinonate dehydratase activity"/>
    <property type="evidence" value="ECO:0007669"/>
    <property type="project" value="UniProtKB-EC"/>
</dbReference>
<evidence type="ECO:0000313" key="4">
    <source>
        <dbReference type="EMBL" id="ASO05303.1"/>
    </source>
</evidence>
<evidence type="ECO:0000256" key="3">
    <source>
        <dbReference type="ARBA" id="ARBA00023014"/>
    </source>
</evidence>
<dbReference type="InterPro" id="IPR052352">
    <property type="entry name" value="Sugar_Degrad_Dehydratases"/>
</dbReference>
<dbReference type="AlphaFoldDB" id="A0A221UVL8"/>
<dbReference type="STRING" id="616991.GCA_000733925_00207"/>
<dbReference type="SUPFAM" id="SSF143975">
    <property type="entry name" value="IlvD/EDD N-terminal domain-like"/>
    <property type="match status" value="1"/>
</dbReference>
<accession>A0A221UVL8</accession>
<dbReference type="GO" id="GO:0051536">
    <property type="term" value="F:iron-sulfur cluster binding"/>
    <property type="evidence" value="ECO:0007669"/>
    <property type="project" value="UniProtKB-KW"/>
</dbReference>
<dbReference type="PANTHER" id="PTHR43183:SF1">
    <property type="entry name" value="HYPOTHETICAL DIHYDROXY-ACID DEHYDRATASE (EUROFUNG)-RELATED"/>
    <property type="match status" value="1"/>
</dbReference>
<dbReference type="EC" id="4.2.1.25" evidence="4"/>
<dbReference type="RefSeq" id="WP_198319227.1">
    <property type="nucleotide sequence ID" value="NZ_CP022515.1"/>
</dbReference>
<protein>
    <submittedName>
        <fullName evidence="4">L-arabonate dehydratase</fullName>
        <ecNumber evidence="4">4.2.1.25</ecNumber>
    </submittedName>
</protein>
<organism evidence="4 5">
    <name type="scientific">Arenibacter algicola</name>
    <dbReference type="NCBI Taxonomy" id="616991"/>
    <lineage>
        <taxon>Bacteria</taxon>
        <taxon>Pseudomonadati</taxon>
        <taxon>Bacteroidota</taxon>
        <taxon>Flavobacteriia</taxon>
        <taxon>Flavobacteriales</taxon>
        <taxon>Flavobacteriaceae</taxon>
        <taxon>Arenibacter</taxon>
    </lineage>
</organism>